<dbReference type="Proteomes" id="UP000316238">
    <property type="component" value="Unassembled WGS sequence"/>
</dbReference>
<accession>A0A521G535</accession>
<comment type="caution">
    <text evidence="1">The sequence shown here is derived from an EMBL/GenBank/DDBJ whole genome shotgun (WGS) entry which is preliminary data.</text>
</comment>
<dbReference type="EMBL" id="NQJD01000002">
    <property type="protein sequence ID" value="TAA76090.1"/>
    <property type="molecule type" value="Genomic_DNA"/>
</dbReference>
<sequence length="53" mass="5993">MSRLLPLAAAAFFWHRCHFCFSAGAGEIIAIFSNGDFDNIHARLLDKITIQER</sequence>
<keyword evidence="2" id="KW-1185">Reference proteome</keyword>
<evidence type="ECO:0000313" key="2">
    <source>
        <dbReference type="Proteomes" id="UP000316238"/>
    </source>
</evidence>
<name>A0A521G535_9BACT</name>
<organism evidence="1 2">
    <name type="scientific">Candidatus Electronema aureum</name>
    <dbReference type="NCBI Taxonomy" id="2005002"/>
    <lineage>
        <taxon>Bacteria</taxon>
        <taxon>Pseudomonadati</taxon>
        <taxon>Thermodesulfobacteriota</taxon>
        <taxon>Desulfobulbia</taxon>
        <taxon>Desulfobulbales</taxon>
        <taxon>Desulfobulbaceae</taxon>
        <taxon>Candidatus Electronema</taxon>
    </lineage>
</organism>
<evidence type="ECO:0000313" key="1">
    <source>
        <dbReference type="EMBL" id="TAA76090.1"/>
    </source>
</evidence>
<protein>
    <submittedName>
        <fullName evidence="1">Uncharacterized protein</fullName>
    </submittedName>
</protein>
<reference evidence="1" key="1">
    <citation type="submission" date="2017-07" db="EMBL/GenBank/DDBJ databases">
        <title>The cable genome - Insights into the physiology and evolution of filamentous bacteria capable of sulfide oxidation via long distance electron transfer.</title>
        <authorList>
            <person name="Thorup C."/>
            <person name="Bjerg J.T."/>
            <person name="Schreiber L."/>
            <person name="Nielsen L.P."/>
            <person name="Kjeldsen K.U."/>
            <person name="Boesen T."/>
            <person name="Boggild A."/>
            <person name="Meysman F."/>
            <person name="Geelhoed J."/>
            <person name="Schramm A."/>
        </authorList>
    </citation>
    <scope>NUCLEOTIDE SEQUENCE [LARGE SCALE GENOMIC DNA]</scope>
    <source>
        <strain evidence="1">GS</strain>
    </source>
</reference>
<gene>
    <name evidence="1" type="ORF">CDV28_102218</name>
</gene>
<dbReference type="AlphaFoldDB" id="A0A521G535"/>
<proteinExistence type="predicted"/>